<accession>A0A0F9JAB4</accession>
<comment type="caution">
    <text evidence="2">The sequence shown here is derived from an EMBL/GenBank/DDBJ whole genome shotgun (WGS) entry which is preliminary data.</text>
</comment>
<organism evidence="2">
    <name type="scientific">marine sediment metagenome</name>
    <dbReference type="NCBI Taxonomy" id="412755"/>
    <lineage>
        <taxon>unclassified sequences</taxon>
        <taxon>metagenomes</taxon>
        <taxon>ecological metagenomes</taxon>
    </lineage>
</organism>
<dbReference type="AlphaFoldDB" id="A0A0F9JAB4"/>
<evidence type="ECO:0000256" key="1">
    <source>
        <dbReference type="SAM" id="MobiDB-lite"/>
    </source>
</evidence>
<proteinExistence type="predicted"/>
<name>A0A0F9JAB4_9ZZZZ</name>
<dbReference type="EMBL" id="LAZR01010517">
    <property type="protein sequence ID" value="KKM66508.1"/>
    <property type="molecule type" value="Genomic_DNA"/>
</dbReference>
<feature type="compositionally biased region" description="Low complexity" evidence="1">
    <location>
        <begin position="9"/>
        <end position="36"/>
    </location>
</feature>
<reference evidence="2" key="1">
    <citation type="journal article" date="2015" name="Nature">
        <title>Complex archaea that bridge the gap between prokaryotes and eukaryotes.</title>
        <authorList>
            <person name="Spang A."/>
            <person name="Saw J.H."/>
            <person name="Jorgensen S.L."/>
            <person name="Zaremba-Niedzwiedzka K."/>
            <person name="Martijn J."/>
            <person name="Lind A.E."/>
            <person name="van Eijk R."/>
            <person name="Schleper C."/>
            <person name="Guy L."/>
            <person name="Ettema T.J."/>
        </authorList>
    </citation>
    <scope>NUCLEOTIDE SEQUENCE</scope>
</reference>
<sequence length="181" mass="19172">MATDRGRNLSKLSGSPKSSSAGLSVTSYRPNPSSSISSNYSGALNQLAGQFSGQYASARAANEQRYAEAKNIYEQIIGLFQPGGQFGKGFEAQIGRAKTKSVAQGTQALVSSGLYGTTQTAGLAKKFEEEVGAPARLQMEDVRMSKYAGAMGAKAGMIERREDEYPDYSMIMNLMGQIAGG</sequence>
<gene>
    <name evidence="2" type="ORF">LCGC14_1480440</name>
</gene>
<evidence type="ECO:0000313" key="2">
    <source>
        <dbReference type="EMBL" id="KKM66508.1"/>
    </source>
</evidence>
<feature type="region of interest" description="Disordered" evidence="1">
    <location>
        <begin position="1"/>
        <end position="36"/>
    </location>
</feature>
<protein>
    <submittedName>
        <fullName evidence="2">Uncharacterized protein</fullName>
    </submittedName>
</protein>